<proteinExistence type="predicted"/>
<organism evidence="2 3">
    <name type="scientific">Mycobacterium phage TChen</name>
    <dbReference type="NCBI Taxonomy" id="2163598"/>
    <lineage>
        <taxon>Viruses</taxon>
        <taxon>Duplodnaviria</taxon>
        <taxon>Heunggongvirae</taxon>
        <taxon>Uroviricota</taxon>
        <taxon>Caudoviricetes</taxon>
        <taxon>Gracegardnervirinae</taxon>
        <taxon>Thetabobvirus</taxon>
        <taxon>Thetabobvirus tchen</taxon>
        <taxon>Mycobacterium virus TChen</taxon>
    </lineage>
</organism>
<evidence type="ECO:0000313" key="2">
    <source>
        <dbReference type="EMBL" id="AWH14446.1"/>
    </source>
</evidence>
<dbReference type="Pfam" id="PF13560">
    <property type="entry name" value="HTH_31"/>
    <property type="match status" value="1"/>
</dbReference>
<dbReference type="EMBL" id="MH077585">
    <property type="protein sequence ID" value="AWH14446.1"/>
    <property type="molecule type" value="Genomic_DNA"/>
</dbReference>
<dbReference type="PROSITE" id="PS50943">
    <property type="entry name" value="HTH_CROC1"/>
    <property type="match status" value="1"/>
</dbReference>
<name>A0A2S1PD04_9CAUD</name>
<feature type="domain" description="HTH cro/C1-type" evidence="1">
    <location>
        <begin position="21"/>
        <end position="76"/>
    </location>
</feature>
<keyword evidence="3" id="KW-1185">Reference proteome</keyword>
<dbReference type="Proteomes" id="UP000246238">
    <property type="component" value="Segment"/>
</dbReference>
<gene>
    <name evidence="2" type="primary">46</name>
    <name evidence="2" type="ORF">SEA_TCHEN_46</name>
</gene>
<dbReference type="KEGG" id="vg:55608205"/>
<dbReference type="InterPro" id="IPR001387">
    <property type="entry name" value="Cro/C1-type_HTH"/>
</dbReference>
<dbReference type="RefSeq" id="YP_009838002.1">
    <property type="nucleotide sequence ID" value="NC_048705.1"/>
</dbReference>
<evidence type="ECO:0000313" key="3">
    <source>
        <dbReference type="Proteomes" id="UP000246238"/>
    </source>
</evidence>
<dbReference type="CDD" id="cd00093">
    <property type="entry name" value="HTH_XRE"/>
    <property type="match status" value="1"/>
</dbReference>
<evidence type="ECO:0000259" key="1">
    <source>
        <dbReference type="PROSITE" id="PS50943"/>
    </source>
</evidence>
<protein>
    <recommendedName>
        <fullName evidence="1">HTH cro/C1-type domain-containing protein</fullName>
    </recommendedName>
</protein>
<dbReference type="GO" id="GO:0003677">
    <property type="term" value="F:DNA binding"/>
    <property type="evidence" value="ECO:0007669"/>
    <property type="project" value="InterPro"/>
</dbReference>
<dbReference type="GeneID" id="55608205"/>
<accession>A0A2S1PD04</accession>
<sequence length="97" mass="10776">MKHRKRHPKGAWMKLRSADTLRALMEQYDFSLGRLARYAGCSKGFISHLLAGRRSSCTPDLADRIAEALHVPTTVLFEERVTPTGMSTDKRSGTSAA</sequence>
<dbReference type="Gene3D" id="1.10.260.40">
    <property type="entry name" value="lambda repressor-like DNA-binding domains"/>
    <property type="match status" value="1"/>
</dbReference>
<reference evidence="3" key="1">
    <citation type="submission" date="2018-03" db="EMBL/GenBank/DDBJ databases">
        <authorList>
            <person name="Keele B.F."/>
        </authorList>
    </citation>
    <scope>NUCLEOTIDE SEQUENCE [LARGE SCALE GENOMIC DNA]</scope>
</reference>
<dbReference type="SUPFAM" id="SSF47413">
    <property type="entry name" value="lambda repressor-like DNA-binding domains"/>
    <property type="match status" value="1"/>
</dbReference>
<dbReference type="SMART" id="SM00530">
    <property type="entry name" value="HTH_XRE"/>
    <property type="match status" value="1"/>
</dbReference>
<dbReference type="InterPro" id="IPR010982">
    <property type="entry name" value="Lambda_DNA-bd_dom_sf"/>
</dbReference>